<keyword evidence="3" id="KW-1185">Reference proteome</keyword>
<feature type="transmembrane region" description="Helical" evidence="1">
    <location>
        <begin position="131"/>
        <end position="155"/>
    </location>
</feature>
<proteinExistence type="predicted"/>
<accession>A0ABW0MGY7</accession>
<name>A0ABW0MGY7_9BURK</name>
<protein>
    <submittedName>
        <fullName evidence="2">Uncharacterized protein</fullName>
    </submittedName>
</protein>
<gene>
    <name evidence="2" type="ORF">ACFPQ5_03210</name>
</gene>
<dbReference type="RefSeq" id="WP_379751816.1">
    <property type="nucleotide sequence ID" value="NZ_JBHSMR010000004.1"/>
</dbReference>
<keyword evidence="1" id="KW-0812">Transmembrane</keyword>
<evidence type="ECO:0000313" key="2">
    <source>
        <dbReference type="EMBL" id="MFC5477183.1"/>
    </source>
</evidence>
<dbReference type="EMBL" id="JBHSMR010000004">
    <property type="protein sequence ID" value="MFC5477183.1"/>
    <property type="molecule type" value="Genomic_DNA"/>
</dbReference>
<organism evidence="2 3">
    <name type="scientific">Massilia suwonensis</name>
    <dbReference type="NCBI Taxonomy" id="648895"/>
    <lineage>
        <taxon>Bacteria</taxon>
        <taxon>Pseudomonadati</taxon>
        <taxon>Pseudomonadota</taxon>
        <taxon>Betaproteobacteria</taxon>
        <taxon>Burkholderiales</taxon>
        <taxon>Oxalobacteraceae</taxon>
        <taxon>Telluria group</taxon>
        <taxon>Massilia</taxon>
    </lineage>
</organism>
<keyword evidence="1" id="KW-1133">Transmembrane helix</keyword>
<keyword evidence="1" id="KW-0472">Membrane</keyword>
<evidence type="ECO:0000313" key="3">
    <source>
        <dbReference type="Proteomes" id="UP001596101"/>
    </source>
</evidence>
<sequence>MHYLYPLLVSGPNDVPGALAYFVYKRSKVEWRNKFVLDHGRQPSPDEEEEFVRILSLPESVASFKQRGEQLATLFANKLLEEKMAALAAEVVQSELATKFTSLESQLASSMTRIEARFDEKKTLGGWLRDIGTSLISGFGLIIILGAAALGYAMLSKMNSSLEEASGVGTPKEQAAAAK</sequence>
<evidence type="ECO:0000256" key="1">
    <source>
        <dbReference type="SAM" id="Phobius"/>
    </source>
</evidence>
<dbReference type="Proteomes" id="UP001596101">
    <property type="component" value="Unassembled WGS sequence"/>
</dbReference>
<comment type="caution">
    <text evidence="2">The sequence shown here is derived from an EMBL/GenBank/DDBJ whole genome shotgun (WGS) entry which is preliminary data.</text>
</comment>
<reference evidence="3" key="1">
    <citation type="journal article" date="2019" name="Int. J. Syst. Evol. Microbiol.">
        <title>The Global Catalogue of Microorganisms (GCM) 10K type strain sequencing project: providing services to taxonomists for standard genome sequencing and annotation.</title>
        <authorList>
            <consortium name="The Broad Institute Genomics Platform"/>
            <consortium name="The Broad Institute Genome Sequencing Center for Infectious Disease"/>
            <person name="Wu L."/>
            <person name="Ma J."/>
        </authorList>
    </citation>
    <scope>NUCLEOTIDE SEQUENCE [LARGE SCALE GENOMIC DNA]</scope>
    <source>
        <strain evidence="3">CCUG 43111</strain>
    </source>
</reference>